<keyword evidence="1" id="KW-0812">Transmembrane</keyword>
<protein>
    <submittedName>
        <fullName evidence="3">TadG family pilus assembly protein</fullName>
    </submittedName>
</protein>
<gene>
    <name evidence="3" type="ORF">ACFPIE_17375</name>
</gene>
<dbReference type="Proteomes" id="UP001596152">
    <property type="component" value="Unassembled WGS sequence"/>
</dbReference>
<dbReference type="Pfam" id="PF09977">
    <property type="entry name" value="Tad_C"/>
    <property type="match status" value="1"/>
</dbReference>
<dbReference type="InterPro" id="IPR018705">
    <property type="entry name" value="DUF2134_membrane"/>
</dbReference>
<sequence length="543" mass="55517">MRRRDLAADERGGVAVLAAAAGGLFCVLAAIVVDLGSLALDGRTLQGAADLAALSAATDLTRAQLAAEATAQANLGLVTTRAVTGLYVADPRVAPHDRFAPAASGPNAVRVTLSQTSPLVFGKWILGKDAVVLTRSATAARTVEPPRALFSIGSRLAALDGGVANSLLSGLTGSTVSLSVMDYNRLADAKVNLLGFTEALATELGVKAGDYDALLARQVDAGTALRVLRDLAGDQADSTLSKLIGPAARATLRVGDLIGAEADAGKGLATGLDASVSVLDLVMALLETGGERQVALDLGAKPRLAALNVSLAIGERPNRSPWITVTGTGSPIVRTAQARLYVKTRTAQALSGLAQVNLPVLIELASSEARLDAIDCRSGAVTLGVRPGLASAKIGEIEENRLGDFKRALTPTPATLLSVLGVVRLTGKADVEIADTGFRAVRFSAAEIADRRLKTATSSSLATGLITTLIQRLDVTVHVLGLGLGLGGIVQALGALLAPLGPVLDGAIHPLLDMLGLKLGQADVRVHGVTCPRAEESRPVLVG</sequence>
<evidence type="ECO:0000256" key="1">
    <source>
        <dbReference type="SAM" id="Phobius"/>
    </source>
</evidence>
<evidence type="ECO:0000313" key="4">
    <source>
        <dbReference type="Proteomes" id="UP001596152"/>
    </source>
</evidence>
<feature type="domain" description="DUF2134" evidence="2">
    <location>
        <begin position="47"/>
        <end position="124"/>
    </location>
</feature>
<dbReference type="RefSeq" id="WP_374038240.1">
    <property type="nucleotide sequence ID" value="NZ_CP169082.1"/>
</dbReference>
<proteinExistence type="predicted"/>
<keyword evidence="4" id="KW-1185">Reference proteome</keyword>
<keyword evidence="1" id="KW-1133">Transmembrane helix</keyword>
<name>A0ABW0FW50_9CAUL</name>
<accession>A0ABW0FW50</accession>
<feature type="transmembrane region" description="Helical" evidence="1">
    <location>
        <begin position="12"/>
        <end position="33"/>
    </location>
</feature>
<dbReference type="EMBL" id="JBHSLF010000052">
    <property type="protein sequence ID" value="MFC5345689.1"/>
    <property type="molecule type" value="Genomic_DNA"/>
</dbReference>
<organism evidence="3 4">
    <name type="scientific">Brevundimonas staleyi</name>
    <dbReference type="NCBI Taxonomy" id="74326"/>
    <lineage>
        <taxon>Bacteria</taxon>
        <taxon>Pseudomonadati</taxon>
        <taxon>Pseudomonadota</taxon>
        <taxon>Alphaproteobacteria</taxon>
        <taxon>Caulobacterales</taxon>
        <taxon>Caulobacteraceae</taxon>
        <taxon>Brevundimonas</taxon>
    </lineage>
</organism>
<keyword evidence="1" id="KW-0472">Membrane</keyword>
<comment type="caution">
    <text evidence="3">The sequence shown here is derived from an EMBL/GenBank/DDBJ whole genome shotgun (WGS) entry which is preliminary data.</text>
</comment>
<evidence type="ECO:0000313" key="3">
    <source>
        <dbReference type="EMBL" id="MFC5345689.1"/>
    </source>
</evidence>
<reference evidence="4" key="1">
    <citation type="journal article" date="2019" name="Int. J. Syst. Evol. Microbiol.">
        <title>The Global Catalogue of Microorganisms (GCM) 10K type strain sequencing project: providing services to taxonomists for standard genome sequencing and annotation.</title>
        <authorList>
            <consortium name="The Broad Institute Genomics Platform"/>
            <consortium name="The Broad Institute Genome Sequencing Center for Infectious Disease"/>
            <person name="Wu L."/>
            <person name="Ma J."/>
        </authorList>
    </citation>
    <scope>NUCLEOTIDE SEQUENCE [LARGE SCALE GENOMIC DNA]</scope>
    <source>
        <strain evidence="4">JCM 12125</strain>
    </source>
</reference>
<evidence type="ECO:0000259" key="2">
    <source>
        <dbReference type="Pfam" id="PF09977"/>
    </source>
</evidence>